<feature type="domain" description="ABC transporter" evidence="5">
    <location>
        <begin position="12"/>
        <end position="242"/>
    </location>
</feature>
<keyword evidence="1" id="KW-0813">Transport</keyword>
<comment type="similarity">
    <text evidence="4">Belongs to the ABC transporter superfamily. Macrolide exporter (TC 3.A.1.122) family.</text>
</comment>
<dbReference type="PROSITE" id="PS50893">
    <property type="entry name" value="ABC_TRANSPORTER_2"/>
    <property type="match status" value="1"/>
</dbReference>
<dbReference type="Gene3D" id="3.40.50.300">
    <property type="entry name" value="P-loop containing nucleotide triphosphate hydrolases"/>
    <property type="match status" value="1"/>
</dbReference>
<accession>A0A7V2B262</accession>
<dbReference type="GO" id="GO:0016887">
    <property type="term" value="F:ATP hydrolysis activity"/>
    <property type="evidence" value="ECO:0007669"/>
    <property type="project" value="InterPro"/>
</dbReference>
<dbReference type="PANTHER" id="PTHR24220">
    <property type="entry name" value="IMPORT ATP-BINDING PROTEIN"/>
    <property type="match status" value="1"/>
</dbReference>
<dbReference type="InterPro" id="IPR017911">
    <property type="entry name" value="MacB-like_ATP-bd"/>
</dbReference>
<evidence type="ECO:0000256" key="3">
    <source>
        <dbReference type="ARBA" id="ARBA00022840"/>
    </source>
</evidence>
<dbReference type="EMBL" id="DSGB01000006">
    <property type="protein sequence ID" value="HER96930.1"/>
    <property type="molecule type" value="Genomic_DNA"/>
</dbReference>
<comment type="caution">
    <text evidence="6">The sequence shown here is derived from an EMBL/GenBank/DDBJ whole genome shotgun (WGS) entry which is preliminary data.</text>
</comment>
<dbReference type="InterPro" id="IPR003439">
    <property type="entry name" value="ABC_transporter-like_ATP-bd"/>
</dbReference>
<reference evidence="6" key="1">
    <citation type="journal article" date="2020" name="mSystems">
        <title>Genome- and Community-Level Interaction Insights into Carbon Utilization and Element Cycling Functions of Hydrothermarchaeota in Hydrothermal Sediment.</title>
        <authorList>
            <person name="Zhou Z."/>
            <person name="Liu Y."/>
            <person name="Xu W."/>
            <person name="Pan J."/>
            <person name="Luo Z.H."/>
            <person name="Li M."/>
        </authorList>
    </citation>
    <scope>NUCLEOTIDE SEQUENCE [LARGE SCALE GENOMIC DNA]</scope>
    <source>
        <strain evidence="6">SpSt-143</strain>
    </source>
</reference>
<dbReference type="SMART" id="SM00382">
    <property type="entry name" value="AAA"/>
    <property type="match status" value="1"/>
</dbReference>
<dbReference type="GO" id="GO:0022857">
    <property type="term" value="F:transmembrane transporter activity"/>
    <property type="evidence" value="ECO:0007669"/>
    <property type="project" value="TreeGrafter"/>
</dbReference>
<keyword evidence="3 6" id="KW-0067">ATP-binding</keyword>
<dbReference type="GO" id="GO:0005524">
    <property type="term" value="F:ATP binding"/>
    <property type="evidence" value="ECO:0007669"/>
    <property type="project" value="UniProtKB-KW"/>
</dbReference>
<evidence type="ECO:0000259" key="5">
    <source>
        <dbReference type="PROSITE" id="PS50893"/>
    </source>
</evidence>
<evidence type="ECO:0000256" key="1">
    <source>
        <dbReference type="ARBA" id="ARBA00022448"/>
    </source>
</evidence>
<evidence type="ECO:0000256" key="4">
    <source>
        <dbReference type="ARBA" id="ARBA00038388"/>
    </source>
</evidence>
<keyword evidence="2" id="KW-0547">Nucleotide-binding</keyword>
<gene>
    <name evidence="6" type="ORF">ENO59_10550</name>
</gene>
<dbReference type="GO" id="GO:0005886">
    <property type="term" value="C:plasma membrane"/>
    <property type="evidence" value="ECO:0007669"/>
    <property type="project" value="TreeGrafter"/>
</dbReference>
<dbReference type="InterPro" id="IPR003593">
    <property type="entry name" value="AAA+_ATPase"/>
</dbReference>
<dbReference type="AlphaFoldDB" id="A0A7V2B262"/>
<organism evidence="6">
    <name type="scientific">Rhodothermus marinus</name>
    <name type="common">Rhodothermus obamensis</name>
    <dbReference type="NCBI Taxonomy" id="29549"/>
    <lineage>
        <taxon>Bacteria</taxon>
        <taxon>Pseudomonadati</taxon>
        <taxon>Rhodothermota</taxon>
        <taxon>Rhodothermia</taxon>
        <taxon>Rhodothermales</taxon>
        <taxon>Rhodothermaceae</taxon>
        <taxon>Rhodothermus</taxon>
    </lineage>
</organism>
<dbReference type="InterPro" id="IPR017871">
    <property type="entry name" value="ABC_transporter-like_CS"/>
</dbReference>
<dbReference type="InterPro" id="IPR015854">
    <property type="entry name" value="ABC_transpr_LolD-like"/>
</dbReference>
<name>A0A7V2B262_RHOMR</name>
<dbReference type="CDD" id="cd03255">
    <property type="entry name" value="ABC_MJ0796_LolCDE_FtsE"/>
    <property type="match status" value="1"/>
</dbReference>
<dbReference type="GO" id="GO:0098796">
    <property type="term" value="C:membrane protein complex"/>
    <property type="evidence" value="ECO:0007669"/>
    <property type="project" value="UniProtKB-ARBA"/>
</dbReference>
<evidence type="ECO:0000313" key="6">
    <source>
        <dbReference type="EMBL" id="HER96930.1"/>
    </source>
</evidence>
<dbReference type="Pfam" id="PF00005">
    <property type="entry name" value="ABC_tran"/>
    <property type="match status" value="1"/>
</dbReference>
<evidence type="ECO:0000256" key="2">
    <source>
        <dbReference type="ARBA" id="ARBA00022741"/>
    </source>
</evidence>
<sequence>MNTTPNAQRPLIQLRHVTKIYPMGEQPVRALDGISLDIYPNEYVAIMGPSGSGKSTLMNIIGCLDTPTQGTYYLNGRNVSHLSESELARIRNKEVGFVFQTFNLLPRANCLQNVELPLIYAGLPKNRRRQLAEAALRSVGLGDRMHHKPSELSGGQRQRVAIARALVNNPSILLADEPTGNLDTKTGEEIMRLFELLYRQGHTLLVVTHEADIAHHARRIIHLRDGRIEYDEPVAQPALAGLDLSMSTA</sequence>
<protein>
    <submittedName>
        <fullName evidence="6">ABC transporter ATP-binding protein</fullName>
    </submittedName>
</protein>
<dbReference type="InterPro" id="IPR027417">
    <property type="entry name" value="P-loop_NTPase"/>
</dbReference>
<dbReference type="SUPFAM" id="SSF52540">
    <property type="entry name" value="P-loop containing nucleoside triphosphate hydrolases"/>
    <property type="match status" value="1"/>
</dbReference>
<proteinExistence type="inferred from homology"/>
<dbReference type="PROSITE" id="PS00211">
    <property type="entry name" value="ABC_TRANSPORTER_1"/>
    <property type="match status" value="1"/>
</dbReference>
<dbReference type="PANTHER" id="PTHR24220:SF86">
    <property type="entry name" value="ABC TRANSPORTER ABCH.1"/>
    <property type="match status" value="1"/>
</dbReference>
<dbReference type="FunFam" id="3.40.50.300:FF:000032">
    <property type="entry name" value="Export ABC transporter ATP-binding protein"/>
    <property type="match status" value="1"/>
</dbReference>